<dbReference type="SUPFAM" id="SSF81383">
    <property type="entry name" value="F-box domain"/>
    <property type="match status" value="1"/>
</dbReference>
<dbReference type="InterPro" id="IPR036047">
    <property type="entry name" value="F-box-like_dom_sf"/>
</dbReference>
<dbReference type="AlphaFoldDB" id="A0AAD7IJ24"/>
<evidence type="ECO:0000313" key="2">
    <source>
        <dbReference type="Proteomes" id="UP001215598"/>
    </source>
</evidence>
<dbReference type="Proteomes" id="UP001215598">
    <property type="component" value="Unassembled WGS sequence"/>
</dbReference>
<evidence type="ECO:0000313" key="1">
    <source>
        <dbReference type="EMBL" id="KAJ7744327.1"/>
    </source>
</evidence>
<name>A0AAD7IJ24_9AGAR</name>
<keyword evidence="2" id="KW-1185">Reference proteome</keyword>
<evidence type="ECO:0008006" key="3">
    <source>
        <dbReference type="Google" id="ProtNLM"/>
    </source>
</evidence>
<proteinExistence type="predicted"/>
<comment type="caution">
    <text evidence="1">The sequence shown here is derived from an EMBL/GenBank/DDBJ whole genome shotgun (WGS) entry which is preliminary data.</text>
</comment>
<organism evidence="1 2">
    <name type="scientific">Mycena metata</name>
    <dbReference type="NCBI Taxonomy" id="1033252"/>
    <lineage>
        <taxon>Eukaryota</taxon>
        <taxon>Fungi</taxon>
        <taxon>Dikarya</taxon>
        <taxon>Basidiomycota</taxon>
        <taxon>Agaricomycotina</taxon>
        <taxon>Agaricomycetes</taxon>
        <taxon>Agaricomycetidae</taxon>
        <taxon>Agaricales</taxon>
        <taxon>Marasmiineae</taxon>
        <taxon>Mycenaceae</taxon>
        <taxon>Mycena</taxon>
    </lineage>
</organism>
<protein>
    <recommendedName>
        <fullName evidence="3">F-box domain-containing protein</fullName>
    </recommendedName>
</protein>
<dbReference type="EMBL" id="JARKIB010000087">
    <property type="protein sequence ID" value="KAJ7744327.1"/>
    <property type="molecule type" value="Genomic_DNA"/>
</dbReference>
<sequence length="90" mass="10464">MLSHSLASSDLNGSRAPPEVMQLMFRITLPPYFFDPHCFCDLRGALALVCKYWAAVILDDSALWRLLYYYDQRFMPCHLPPQRFTGIKVH</sequence>
<accession>A0AAD7IJ24</accession>
<reference evidence="1" key="1">
    <citation type="submission" date="2023-03" db="EMBL/GenBank/DDBJ databases">
        <title>Massive genome expansion in bonnet fungi (Mycena s.s.) driven by repeated elements and novel gene families across ecological guilds.</title>
        <authorList>
            <consortium name="Lawrence Berkeley National Laboratory"/>
            <person name="Harder C.B."/>
            <person name="Miyauchi S."/>
            <person name="Viragh M."/>
            <person name="Kuo A."/>
            <person name="Thoen E."/>
            <person name="Andreopoulos B."/>
            <person name="Lu D."/>
            <person name="Skrede I."/>
            <person name="Drula E."/>
            <person name="Henrissat B."/>
            <person name="Morin E."/>
            <person name="Kohler A."/>
            <person name="Barry K."/>
            <person name="LaButti K."/>
            <person name="Morin E."/>
            <person name="Salamov A."/>
            <person name="Lipzen A."/>
            <person name="Mereny Z."/>
            <person name="Hegedus B."/>
            <person name="Baldrian P."/>
            <person name="Stursova M."/>
            <person name="Weitz H."/>
            <person name="Taylor A."/>
            <person name="Grigoriev I.V."/>
            <person name="Nagy L.G."/>
            <person name="Martin F."/>
            <person name="Kauserud H."/>
        </authorList>
    </citation>
    <scope>NUCLEOTIDE SEQUENCE</scope>
    <source>
        <strain evidence="1">CBHHK182m</strain>
    </source>
</reference>
<gene>
    <name evidence="1" type="ORF">B0H16DRAFT_1727268</name>
</gene>